<dbReference type="SUPFAM" id="SSF55729">
    <property type="entry name" value="Acyl-CoA N-acyltransferases (Nat)"/>
    <property type="match status" value="1"/>
</dbReference>
<evidence type="ECO:0000256" key="2">
    <source>
        <dbReference type="ARBA" id="ARBA00023315"/>
    </source>
</evidence>
<reference evidence="6 7" key="1">
    <citation type="journal article" date="2019" name="Int. J. Syst. Evol. Microbiol.">
        <title>The Global Catalogue of Microorganisms (GCM) 10K type strain sequencing project: providing services to taxonomists for standard genome sequencing and annotation.</title>
        <authorList>
            <consortium name="The Broad Institute Genomics Platform"/>
            <consortium name="The Broad Institute Genome Sequencing Center for Infectious Disease"/>
            <person name="Wu L."/>
            <person name="Ma J."/>
        </authorList>
    </citation>
    <scope>NUCLEOTIDE SEQUENCE [LARGE SCALE GENOMIC DNA]</scope>
    <source>
        <strain evidence="6 7">JCM 9088</strain>
    </source>
</reference>
<dbReference type="InterPro" id="IPR051531">
    <property type="entry name" value="N-acetyltransferase"/>
</dbReference>
<protein>
    <submittedName>
        <fullName evidence="6">GNAT family protein</fullName>
    </submittedName>
</protein>
<accession>A0ABN3XIY5</accession>
<evidence type="ECO:0000313" key="7">
    <source>
        <dbReference type="Proteomes" id="UP001500403"/>
    </source>
</evidence>
<dbReference type="PANTHER" id="PTHR43792">
    <property type="entry name" value="GNAT FAMILY, PUTATIVE (AFU_ORTHOLOGUE AFUA_3G00765)-RELATED-RELATED"/>
    <property type="match status" value="1"/>
</dbReference>
<keyword evidence="7" id="KW-1185">Reference proteome</keyword>
<proteinExistence type="inferred from homology"/>
<evidence type="ECO:0000256" key="1">
    <source>
        <dbReference type="ARBA" id="ARBA00022679"/>
    </source>
</evidence>
<gene>
    <name evidence="6" type="ORF">GCM10010446_49650</name>
</gene>
<feature type="domain" description="N-acetyltransferase" evidence="5">
    <location>
        <begin position="64"/>
        <end position="225"/>
    </location>
</feature>
<comment type="similarity">
    <text evidence="3">Belongs to the acetyltransferase family. RimJ subfamily.</text>
</comment>
<dbReference type="PANTHER" id="PTHR43792:SF8">
    <property type="entry name" value="[RIBOSOMAL PROTEIN US5]-ALANINE N-ACETYLTRANSFERASE"/>
    <property type="match status" value="1"/>
</dbReference>
<evidence type="ECO:0000259" key="5">
    <source>
        <dbReference type="PROSITE" id="PS51186"/>
    </source>
</evidence>
<sequence length="230" mass="24698">MGAPRRVSNAPPEGIPVPEGSAPGETPGAPPPPKPRTPRDPAPGRVYRTTMSPAPAPRLLADGTVLRPATPDDARPLAEALARSRASMRPWEPDRPDAFYTPEGQADRLTAQLAEGRTVPWILTEGAAVIGGLTLSNLVLGPFRSASLGYWTDVTRTGRGLATAAVAEVCRAARDDLGLHRVEAGTLLTNAASQRVLAKNGFEEIGIAPHYLHIDGEWRDHRLFQRILHR</sequence>
<dbReference type="Gene3D" id="3.40.630.30">
    <property type="match status" value="1"/>
</dbReference>
<dbReference type="PROSITE" id="PS51186">
    <property type="entry name" value="GNAT"/>
    <property type="match status" value="1"/>
</dbReference>
<organism evidence="6 7">
    <name type="scientific">Streptomyces enissocaesilis</name>
    <dbReference type="NCBI Taxonomy" id="332589"/>
    <lineage>
        <taxon>Bacteria</taxon>
        <taxon>Bacillati</taxon>
        <taxon>Actinomycetota</taxon>
        <taxon>Actinomycetes</taxon>
        <taxon>Kitasatosporales</taxon>
        <taxon>Streptomycetaceae</taxon>
        <taxon>Streptomyces</taxon>
        <taxon>Streptomyces rochei group</taxon>
    </lineage>
</organism>
<dbReference type="InterPro" id="IPR016181">
    <property type="entry name" value="Acyl_CoA_acyltransferase"/>
</dbReference>
<name>A0ABN3XIY5_9ACTN</name>
<dbReference type="EMBL" id="BAAAUD010000047">
    <property type="protein sequence ID" value="GAA2958499.1"/>
    <property type="molecule type" value="Genomic_DNA"/>
</dbReference>
<evidence type="ECO:0000256" key="3">
    <source>
        <dbReference type="ARBA" id="ARBA00038502"/>
    </source>
</evidence>
<evidence type="ECO:0000256" key="4">
    <source>
        <dbReference type="SAM" id="MobiDB-lite"/>
    </source>
</evidence>
<feature type="compositionally biased region" description="Low complexity" evidence="4">
    <location>
        <begin position="18"/>
        <end position="27"/>
    </location>
</feature>
<evidence type="ECO:0000313" key="6">
    <source>
        <dbReference type="EMBL" id="GAA2958499.1"/>
    </source>
</evidence>
<dbReference type="Pfam" id="PF13302">
    <property type="entry name" value="Acetyltransf_3"/>
    <property type="match status" value="1"/>
</dbReference>
<comment type="caution">
    <text evidence="6">The sequence shown here is derived from an EMBL/GenBank/DDBJ whole genome shotgun (WGS) entry which is preliminary data.</text>
</comment>
<dbReference type="Proteomes" id="UP001500403">
    <property type="component" value="Unassembled WGS sequence"/>
</dbReference>
<feature type="region of interest" description="Disordered" evidence="4">
    <location>
        <begin position="1"/>
        <end position="61"/>
    </location>
</feature>
<dbReference type="InterPro" id="IPR000182">
    <property type="entry name" value="GNAT_dom"/>
</dbReference>
<keyword evidence="1" id="KW-0808">Transferase</keyword>
<keyword evidence="2" id="KW-0012">Acyltransferase</keyword>